<keyword evidence="3" id="KW-1185">Reference proteome</keyword>
<protein>
    <submittedName>
        <fullName evidence="2">Uncharacterized protein</fullName>
    </submittedName>
</protein>
<evidence type="ECO:0000256" key="1">
    <source>
        <dbReference type="SAM" id="SignalP"/>
    </source>
</evidence>
<proteinExistence type="predicted"/>
<reference evidence="2 3" key="1">
    <citation type="submission" date="2022-06" db="EMBL/GenBank/DDBJ databases">
        <title>New Species of the Genus Actinoplanes, ActinopZanes ferrugineus.</title>
        <authorList>
            <person name="Ding P."/>
        </authorList>
    </citation>
    <scope>NUCLEOTIDE SEQUENCE [LARGE SCALE GENOMIC DNA]</scope>
    <source>
        <strain evidence="2 3">TRM88003</strain>
    </source>
</reference>
<dbReference type="Proteomes" id="UP001523369">
    <property type="component" value="Unassembled WGS sequence"/>
</dbReference>
<dbReference type="RefSeq" id="WP_253239838.1">
    <property type="nucleotide sequence ID" value="NZ_JAMYJR010000027.1"/>
</dbReference>
<gene>
    <name evidence="2" type="ORF">M1L60_24485</name>
</gene>
<accession>A0ABT1DSE0</accession>
<feature type="chain" id="PRO_5046900220" evidence="1">
    <location>
        <begin position="29"/>
        <end position="353"/>
    </location>
</feature>
<evidence type="ECO:0000313" key="3">
    <source>
        <dbReference type="Proteomes" id="UP001523369"/>
    </source>
</evidence>
<comment type="caution">
    <text evidence="2">The sequence shown here is derived from an EMBL/GenBank/DDBJ whole genome shotgun (WGS) entry which is preliminary data.</text>
</comment>
<keyword evidence="1" id="KW-0732">Signal</keyword>
<evidence type="ECO:0000313" key="2">
    <source>
        <dbReference type="EMBL" id="MCO8273759.1"/>
    </source>
</evidence>
<dbReference type="SUPFAM" id="SSF69304">
    <property type="entry name" value="Tricorn protease N-terminal domain"/>
    <property type="match status" value="1"/>
</dbReference>
<feature type="signal peptide" evidence="1">
    <location>
        <begin position="1"/>
        <end position="28"/>
    </location>
</feature>
<sequence length="353" mass="37866">MAARRGQVAGLAVALAAGGALIWAPAPAEPAPPPTVGQAWPGVQKGTLPARLADGTTYDPALVLDLQTSVGAAPTADRKHRQLVIRGPGEAVRELRRLPVAGNPSFLSPTVSGTDLVWVESTQAGQQLWAADLRTRRPARLLTADVGDARFYQTQYDLVVSPGRVNWVAAAPGAGTQIRSVALTGGPVETRTEPGNWALTAWPWMVDGLADISGAGRLRNLVTGEERAMPRTRLSETACTPVWCRVVSLDDDGYPKIEVVRTDGTDRRLVARETARTVITDVAVLGRFEIFAKVTAASELSGRDELLVYDITTNRVIQVSREAAEVWYRNGVLGWSTGNAQSSLRHVLDLRSV</sequence>
<name>A0ABT1DSE0_9ACTN</name>
<dbReference type="EMBL" id="JAMYJR010000027">
    <property type="protein sequence ID" value="MCO8273759.1"/>
    <property type="molecule type" value="Genomic_DNA"/>
</dbReference>
<organism evidence="2 3">
    <name type="scientific">Paractinoplanes aksuensis</name>
    <dbReference type="NCBI Taxonomy" id="2939490"/>
    <lineage>
        <taxon>Bacteria</taxon>
        <taxon>Bacillati</taxon>
        <taxon>Actinomycetota</taxon>
        <taxon>Actinomycetes</taxon>
        <taxon>Micromonosporales</taxon>
        <taxon>Micromonosporaceae</taxon>
        <taxon>Paractinoplanes</taxon>
    </lineage>
</organism>